<keyword evidence="3" id="KW-1185">Reference proteome</keyword>
<protein>
    <submittedName>
        <fullName evidence="2">DNA-binding protein</fullName>
    </submittedName>
</protein>
<organism evidence="2 3">
    <name type="scientific">Streptomyces dengpaensis</name>
    <dbReference type="NCBI Taxonomy" id="2049881"/>
    <lineage>
        <taxon>Bacteria</taxon>
        <taxon>Bacillati</taxon>
        <taxon>Actinomycetota</taxon>
        <taxon>Actinomycetes</taxon>
        <taxon>Kitasatosporales</taxon>
        <taxon>Streptomycetaceae</taxon>
        <taxon>Streptomyces</taxon>
    </lineage>
</organism>
<dbReference type="RefSeq" id="WP_099500290.1">
    <property type="nucleotide sequence ID" value="NZ_CP026652.1"/>
</dbReference>
<dbReference type="InterPro" id="IPR041657">
    <property type="entry name" value="HTH_17"/>
</dbReference>
<evidence type="ECO:0000259" key="1">
    <source>
        <dbReference type="Pfam" id="PF12728"/>
    </source>
</evidence>
<dbReference type="EMBL" id="CP026652">
    <property type="protein sequence ID" value="AVH59910.1"/>
    <property type="molecule type" value="Genomic_DNA"/>
</dbReference>
<dbReference type="SUPFAM" id="SSF46955">
    <property type="entry name" value="Putative DNA-binding domain"/>
    <property type="match status" value="1"/>
</dbReference>
<gene>
    <name evidence="2" type="ORF">C4B68_33715</name>
</gene>
<dbReference type="InterPro" id="IPR009061">
    <property type="entry name" value="DNA-bd_dom_put_sf"/>
</dbReference>
<feature type="domain" description="Helix-turn-helix" evidence="1">
    <location>
        <begin position="15"/>
        <end position="61"/>
    </location>
</feature>
<evidence type="ECO:0000313" key="3">
    <source>
        <dbReference type="Proteomes" id="UP000238413"/>
    </source>
</evidence>
<evidence type="ECO:0000313" key="2">
    <source>
        <dbReference type="EMBL" id="AVH59910.1"/>
    </source>
</evidence>
<proteinExistence type="predicted"/>
<sequence>MPNKPMAPPKGWLWSAEAADHLGVCVTTLYRWRRDNYGPQGKPHGRRRYKYKIADLDAWLDAWVSGDRQPEEPARAAA</sequence>
<keyword evidence="2" id="KW-0238">DNA-binding</keyword>
<accession>A0ABN5ICF6</accession>
<dbReference type="GO" id="GO:0003677">
    <property type="term" value="F:DNA binding"/>
    <property type="evidence" value="ECO:0007669"/>
    <property type="project" value="UniProtKB-KW"/>
</dbReference>
<reference evidence="2 3" key="1">
    <citation type="submission" date="2018-02" db="EMBL/GenBank/DDBJ databases">
        <title>Complete genome sequence of Streptomyces dengpaensis, the producer of angucyclines.</title>
        <authorList>
            <person name="Yumei L."/>
        </authorList>
    </citation>
    <scope>NUCLEOTIDE SEQUENCE [LARGE SCALE GENOMIC DNA]</scope>
    <source>
        <strain evidence="2 3">XZHG99</strain>
    </source>
</reference>
<name>A0ABN5ICF6_9ACTN</name>
<dbReference type="Proteomes" id="UP000238413">
    <property type="component" value="Chromosome"/>
</dbReference>
<dbReference type="Pfam" id="PF12728">
    <property type="entry name" value="HTH_17"/>
    <property type="match status" value="1"/>
</dbReference>